<dbReference type="PANTHER" id="PTHR43434">
    <property type="entry name" value="PHOSPHOGLYCOLATE PHOSPHATASE"/>
    <property type="match status" value="1"/>
</dbReference>
<proteinExistence type="predicted"/>
<protein>
    <submittedName>
        <fullName evidence="1">Phosphoglycolate phosphatase</fullName>
    </submittedName>
</protein>
<dbReference type="RefSeq" id="WP_093347008.1">
    <property type="nucleotide sequence ID" value="NZ_FOUY01000022.1"/>
</dbReference>
<dbReference type="STRING" id="260086.SAMN05216207_10223"/>
<accession>A0A1I5C3X4</accession>
<evidence type="ECO:0000313" key="2">
    <source>
        <dbReference type="Proteomes" id="UP000199614"/>
    </source>
</evidence>
<name>A0A1I5C3X4_PSUAM</name>
<dbReference type="Proteomes" id="UP000199614">
    <property type="component" value="Unassembled WGS sequence"/>
</dbReference>
<organism evidence="1 2">
    <name type="scientific">Pseudonocardia ammonioxydans</name>
    <dbReference type="NCBI Taxonomy" id="260086"/>
    <lineage>
        <taxon>Bacteria</taxon>
        <taxon>Bacillati</taxon>
        <taxon>Actinomycetota</taxon>
        <taxon>Actinomycetes</taxon>
        <taxon>Pseudonocardiales</taxon>
        <taxon>Pseudonocardiaceae</taxon>
        <taxon>Pseudonocardia</taxon>
    </lineage>
</organism>
<sequence length="215" mass="22418">MLTHILLDLDGTLVDSAPGILGSLRRAVDEAGLDVPDSALGTHLLGPPLYRSLPPILGDEGAATVLPIYRRIYGDEDGCLDCTPYPGIEELLRALHDAGVTMALATSKAEPPAHKIIAHHGWTDLFTEIVGDTRAAERPTKAAVVGEALRRLGHPGGASAPVMVGDRLHDVEGSAEHGLRCLGAGWGYAEPGELEAAGAATVYASADELRAALLD</sequence>
<dbReference type="InterPro" id="IPR050155">
    <property type="entry name" value="HAD-like_hydrolase_sf"/>
</dbReference>
<evidence type="ECO:0000313" key="1">
    <source>
        <dbReference type="EMBL" id="SFN81351.1"/>
    </source>
</evidence>
<dbReference type="OrthoDB" id="9797743at2"/>
<dbReference type="GO" id="GO:0005829">
    <property type="term" value="C:cytosol"/>
    <property type="evidence" value="ECO:0007669"/>
    <property type="project" value="TreeGrafter"/>
</dbReference>
<dbReference type="InterPro" id="IPR023214">
    <property type="entry name" value="HAD_sf"/>
</dbReference>
<dbReference type="GO" id="GO:0004713">
    <property type="term" value="F:protein tyrosine kinase activity"/>
    <property type="evidence" value="ECO:0007669"/>
    <property type="project" value="TreeGrafter"/>
</dbReference>
<dbReference type="InterPro" id="IPR023198">
    <property type="entry name" value="PGP-like_dom2"/>
</dbReference>
<reference evidence="1 2" key="1">
    <citation type="submission" date="2016-10" db="EMBL/GenBank/DDBJ databases">
        <authorList>
            <person name="de Groot N.N."/>
        </authorList>
    </citation>
    <scope>NUCLEOTIDE SEQUENCE [LARGE SCALE GENOMIC DNA]</scope>
    <source>
        <strain evidence="1 2">CGMCC 4.1877</strain>
    </source>
</reference>
<dbReference type="InterPro" id="IPR041492">
    <property type="entry name" value="HAD_2"/>
</dbReference>
<dbReference type="SUPFAM" id="SSF56784">
    <property type="entry name" value="HAD-like"/>
    <property type="match status" value="1"/>
</dbReference>
<dbReference type="PANTHER" id="PTHR43434:SF20">
    <property type="entry name" value="5'-NUCLEOTIDASE"/>
    <property type="match status" value="1"/>
</dbReference>
<dbReference type="InterPro" id="IPR036412">
    <property type="entry name" value="HAD-like_sf"/>
</dbReference>
<dbReference type="Gene3D" id="3.40.50.1000">
    <property type="entry name" value="HAD superfamily/HAD-like"/>
    <property type="match status" value="1"/>
</dbReference>
<dbReference type="EMBL" id="FOUY01000022">
    <property type="protein sequence ID" value="SFN81351.1"/>
    <property type="molecule type" value="Genomic_DNA"/>
</dbReference>
<keyword evidence="2" id="KW-1185">Reference proteome</keyword>
<dbReference type="AlphaFoldDB" id="A0A1I5C3X4"/>
<dbReference type="Gene3D" id="1.10.150.240">
    <property type="entry name" value="Putative phosphatase, domain 2"/>
    <property type="match status" value="1"/>
</dbReference>
<gene>
    <name evidence="1" type="ORF">SAMN05216207_10223</name>
</gene>
<dbReference type="Pfam" id="PF13419">
    <property type="entry name" value="HAD_2"/>
    <property type="match status" value="1"/>
</dbReference>